<feature type="binding site" evidence="6">
    <location>
        <position position="22"/>
    </location>
    <ligand>
        <name>substrate</name>
    </ligand>
</feature>
<organism evidence="9 10">
    <name type="scientific">Dermatophagoides farinae</name>
    <name type="common">American house dust mite</name>
    <dbReference type="NCBI Taxonomy" id="6954"/>
    <lineage>
        <taxon>Eukaryota</taxon>
        <taxon>Metazoa</taxon>
        <taxon>Ecdysozoa</taxon>
        <taxon>Arthropoda</taxon>
        <taxon>Chelicerata</taxon>
        <taxon>Arachnida</taxon>
        <taxon>Acari</taxon>
        <taxon>Acariformes</taxon>
        <taxon>Sarcoptiformes</taxon>
        <taxon>Astigmata</taxon>
        <taxon>Psoroptidia</taxon>
        <taxon>Analgoidea</taxon>
        <taxon>Pyroglyphidae</taxon>
        <taxon>Dermatophagoidinae</taxon>
        <taxon>Dermatophagoides</taxon>
    </lineage>
</organism>
<keyword evidence="4" id="KW-0726">Sexual differentiation</keyword>
<evidence type="ECO:0000256" key="2">
    <source>
        <dbReference type="ARBA" id="ARBA00010971"/>
    </source>
</evidence>
<evidence type="ECO:0000313" key="10">
    <source>
        <dbReference type="Proteomes" id="UP000790347"/>
    </source>
</evidence>
<proteinExistence type="inferred from homology"/>
<dbReference type="SUPFAM" id="SSF143724">
    <property type="entry name" value="PHP14-like"/>
    <property type="match status" value="1"/>
</dbReference>
<dbReference type="Proteomes" id="UP000828236">
    <property type="component" value="Unassembled WGS sequence"/>
</dbReference>
<dbReference type="PANTHER" id="PTHR12258:SF5">
    <property type="entry name" value="BCDNA.GH02250-RELATED"/>
    <property type="match status" value="1"/>
</dbReference>
<reference evidence="9" key="4">
    <citation type="journal article" date="2022" name="Res Sq">
        <title>Comparative Genomics Reveals Insights into the Divergent Evolution of Astigmatic Mites and Household Pest Adaptations.</title>
        <authorList>
            <person name="Xiong Q."/>
            <person name="Wan A.T.-Y."/>
            <person name="Liu X.-Y."/>
            <person name="Fung C.S.-H."/>
            <person name="Xiao X."/>
            <person name="Malainual N."/>
            <person name="Hou J."/>
            <person name="Wang L."/>
            <person name="Wang M."/>
            <person name="Yang K."/>
            <person name="Cui Y."/>
            <person name="Leung E."/>
            <person name="Nong W."/>
            <person name="Shin S.-K."/>
            <person name="Au S."/>
            <person name="Jeong K.Y."/>
            <person name="Chew F.T."/>
            <person name="Hui J."/>
            <person name="Leung T.F."/>
            <person name="Tungtrongchitr A."/>
            <person name="Zhong N."/>
            <person name="Liu Z."/>
            <person name="Tsui S."/>
        </authorList>
    </citation>
    <scope>NUCLEOTIDE SEQUENCE</scope>
    <source>
        <strain evidence="9">Derf</strain>
        <tissue evidence="9">Whole organism</tissue>
    </source>
</reference>
<comment type="caution">
    <text evidence="9">The sequence shown here is derived from an EMBL/GenBank/DDBJ whole genome shotgun (WGS) entry which is preliminary data.</text>
</comment>
<sequence length="117" mass="13349">MSRILNIDDLPDVDIDSNGRFKYILIKVIDGDKSKFLVRGYKWAAYHADIFDVVAPQDGKLKYDCVGGGRIEHSPEKKIIHIYGYSQGFGQADHKISCDLVAKKYLDYKVTWSNEGY</sequence>
<evidence type="ECO:0000256" key="5">
    <source>
        <dbReference type="PIRSR" id="PIRSR607702-1"/>
    </source>
</evidence>
<dbReference type="Pfam" id="PF05005">
    <property type="entry name" value="Ocnus"/>
    <property type="match status" value="1"/>
</dbReference>
<keyword evidence="10" id="KW-1185">Reference proteome</keyword>
<dbReference type="InterPro" id="IPR007702">
    <property type="entry name" value="Janus"/>
</dbReference>
<evidence type="ECO:0000313" key="8">
    <source>
        <dbReference type="EMBL" id="KAH9510747.1"/>
    </source>
</evidence>
<dbReference type="GO" id="GO:0101006">
    <property type="term" value="F:protein histidine phosphatase activity"/>
    <property type="evidence" value="ECO:0007669"/>
    <property type="project" value="TreeGrafter"/>
</dbReference>
<dbReference type="GO" id="GO:0007548">
    <property type="term" value="P:sex differentiation"/>
    <property type="evidence" value="ECO:0007669"/>
    <property type="project" value="UniProtKB-KW"/>
</dbReference>
<dbReference type="Proteomes" id="UP000790347">
    <property type="component" value="Unassembled WGS sequence"/>
</dbReference>
<evidence type="ECO:0000256" key="3">
    <source>
        <dbReference type="ARBA" id="ARBA00022782"/>
    </source>
</evidence>
<comment type="function">
    <text evidence="1">JanA and janB regulate somatic sex differentiation.</text>
</comment>
<evidence type="ECO:0000256" key="1">
    <source>
        <dbReference type="ARBA" id="ARBA00002508"/>
    </source>
</evidence>
<dbReference type="EMBL" id="ASGP02000004">
    <property type="protein sequence ID" value="KAH9510748.1"/>
    <property type="molecule type" value="Genomic_DNA"/>
</dbReference>
<evidence type="ECO:0000256" key="6">
    <source>
        <dbReference type="PIRSR" id="PIRSR607702-2"/>
    </source>
</evidence>
<dbReference type="PANTHER" id="PTHR12258">
    <property type="entry name" value="JANUS-A/JANUS-B"/>
    <property type="match status" value="1"/>
</dbReference>
<reference evidence="7" key="3">
    <citation type="journal article" date="2021" name="World Allergy Organ. J.">
        <title>Chromosome-level assembly of Dermatophagoides farinae genome and transcriptome reveals two novel allergens Der f 37 and Der f 39.</title>
        <authorList>
            <person name="Chen J."/>
            <person name="Cai Z."/>
            <person name="Fan D."/>
            <person name="Hu J."/>
            <person name="Hou Y."/>
            <person name="He Y."/>
            <person name="Zhang Z."/>
            <person name="Zhao Z."/>
            <person name="Gao P."/>
            <person name="Hu W."/>
            <person name="Sun J."/>
            <person name="Li J."/>
            <person name="Ji K."/>
        </authorList>
    </citation>
    <scope>NUCLEOTIDE SEQUENCE</scope>
    <source>
        <strain evidence="7">JKM2019</strain>
    </source>
</reference>
<dbReference type="OrthoDB" id="10249612at2759"/>
<reference evidence="9" key="1">
    <citation type="submission" date="2013-05" db="EMBL/GenBank/DDBJ databases">
        <authorList>
            <person name="Yim A.K.Y."/>
            <person name="Chan T.F."/>
            <person name="Ji K.M."/>
            <person name="Liu X.Y."/>
            <person name="Zhou J.W."/>
            <person name="Li R.Q."/>
            <person name="Yang K.Y."/>
            <person name="Li J."/>
            <person name="Li M."/>
            <person name="Law P.T.W."/>
            <person name="Wu Y.L."/>
            <person name="Cai Z.L."/>
            <person name="Qin H."/>
            <person name="Bao Y."/>
            <person name="Leung R.K.K."/>
            <person name="Ng P.K.S."/>
            <person name="Zou J."/>
            <person name="Zhong X.J."/>
            <person name="Ran P.X."/>
            <person name="Zhong N.S."/>
            <person name="Liu Z.G."/>
            <person name="Tsui S.K.W."/>
        </authorList>
    </citation>
    <scope>NUCLEOTIDE SEQUENCE</scope>
    <source>
        <strain evidence="9">Derf</strain>
        <tissue evidence="9">Whole organism</tissue>
    </source>
</reference>
<keyword evidence="3" id="KW-0221">Differentiation</keyword>
<dbReference type="EMBL" id="ASGP02000004">
    <property type="protein sequence ID" value="KAH9510747.1"/>
    <property type="molecule type" value="Genomic_DNA"/>
</dbReference>
<evidence type="ECO:0000256" key="4">
    <source>
        <dbReference type="ARBA" id="ARBA00022928"/>
    </source>
</evidence>
<dbReference type="EMBL" id="SDOV01000009">
    <property type="protein sequence ID" value="KAH7637000.1"/>
    <property type="molecule type" value="Genomic_DNA"/>
</dbReference>
<feature type="active site" description="Proton acceptor" evidence="5">
    <location>
        <position position="47"/>
    </location>
</feature>
<dbReference type="GO" id="GO:0005829">
    <property type="term" value="C:cytosol"/>
    <property type="evidence" value="ECO:0007669"/>
    <property type="project" value="TreeGrafter"/>
</dbReference>
<accession>A0A922HWJ3</accession>
<dbReference type="InterPro" id="IPR038596">
    <property type="entry name" value="Janus_sf"/>
</dbReference>
<evidence type="ECO:0000313" key="7">
    <source>
        <dbReference type="EMBL" id="KAH7637000.1"/>
    </source>
</evidence>
<gene>
    <name evidence="9" type="primary">PHPT1_1</name>
    <name evidence="9" type="ORF">DERF_009256</name>
    <name evidence="7" type="ORF">HUG17_7206</name>
</gene>
<protein>
    <submittedName>
        <fullName evidence="8 9">14 kDa phosphohistidine phosphatase</fullName>
    </submittedName>
    <submittedName>
        <fullName evidence="7">Phosphohistidine phosphatase-like protein</fullName>
    </submittedName>
</protein>
<comment type="similarity">
    <text evidence="2">Belongs to the janus family.</text>
</comment>
<dbReference type="GO" id="GO:0030154">
    <property type="term" value="P:cell differentiation"/>
    <property type="evidence" value="ECO:0007669"/>
    <property type="project" value="UniProtKB-KW"/>
</dbReference>
<dbReference type="Gene3D" id="3.50.20.20">
    <property type="entry name" value="Janus/Ocnus"/>
    <property type="match status" value="1"/>
</dbReference>
<name>A0A922HWJ3_DERFA</name>
<reference evidence="7" key="2">
    <citation type="submission" date="2020-06" db="EMBL/GenBank/DDBJ databases">
        <authorList>
            <person name="Ji K."/>
            <person name="Li J."/>
        </authorList>
    </citation>
    <scope>NUCLEOTIDE SEQUENCE</scope>
    <source>
        <strain evidence="7">JKM2019</strain>
        <tissue evidence="7">Whole body</tissue>
    </source>
</reference>
<evidence type="ECO:0000313" key="9">
    <source>
        <dbReference type="EMBL" id="KAH9510748.1"/>
    </source>
</evidence>
<dbReference type="AlphaFoldDB" id="A0A922HWJ3"/>